<evidence type="ECO:0000256" key="5">
    <source>
        <dbReference type="ARBA" id="ARBA00023136"/>
    </source>
</evidence>
<dbReference type="EMBL" id="BAABJX010000017">
    <property type="protein sequence ID" value="GAA4826436.1"/>
    <property type="molecule type" value="Genomic_DNA"/>
</dbReference>
<evidence type="ECO:0000313" key="10">
    <source>
        <dbReference type="Proteomes" id="UP001500298"/>
    </source>
</evidence>
<evidence type="ECO:0000256" key="6">
    <source>
        <dbReference type="ARBA" id="ARBA00034125"/>
    </source>
</evidence>
<feature type="transmembrane region" description="Helical" evidence="7">
    <location>
        <begin position="169"/>
        <end position="188"/>
    </location>
</feature>
<evidence type="ECO:0000256" key="2">
    <source>
        <dbReference type="ARBA" id="ARBA00022475"/>
    </source>
</evidence>
<dbReference type="Proteomes" id="UP001500298">
    <property type="component" value="Unassembled WGS sequence"/>
</dbReference>
<organism evidence="9 10">
    <name type="scientific">Algivirga pacifica</name>
    <dbReference type="NCBI Taxonomy" id="1162670"/>
    <lineage>
        <taxon>Bacteria</taxon>
        <taxon>Pseudomonadati</taxon>
        <taxon>Bacteroidota</taxon>
        <taxon>Cytophagia</taxon>
        <taxon>Cytophagales</taxon>
        <taxon>Flammeovirgaceae</taxon>
        <taxon>Algivirga</taxon>
    </lineage>
</organism>
<gene>
    <name evidence="9" type="ORF">GCM10023331_08820</name>
</gene>
<accession>A0ABP9D9Z3</accession>
<feature type="domain" description="Threonine/serine exporter-like N-terminal" evidence="8">
    <location>
        <begin position="9"/>
        <end position="247"/>
    </location>
</feature>
<keyword evidence="2" id="KW-1003">Cell membrane</keyword>
<keyword evidence="5 7" id="KW-0472">Membrane</keyword>
<keyword evidence="4 7" id="KW-1133">Transmembrane helix</keyword>
<name>A0ABP9D9Z3_9BACT</name>
<evidence type="ECO:0000313" key="9">
    <source>
        <dbReference type="EMBL" id="GAA4826436.1"/>
    </source>
</evidence>
<dbReference type="InterPro" id="IPR010619">
    <property type="entry name" value="ThrE-like_N"/>
</dbReference>
<keyword evidence="10" id="KW-1185">Reference proteome</keyword>
<evidence type="ECO:0000256" key="7">
    <source>
        <dbReference type="SAM" id="Phobius"/>
    </source>
</evidence>
<evidence type="ECO:0000259" key="8">
    <source>
        <dbReference type="Pfam" id="PF06738"/>
    </source>
</evidence>
<evidence type="ECO:0000256" key="4">
    <source>
        <dbReference type="ARBA" id="ARBA00022989"/>
    </source>
</evidence>
<reference evidence="10" key="1">
    <citation type="journal article" date="2019" name="Int. J. Syst. Evol. Microbiol.">
        <title>The Global Catalogue of Microorganisms (GCM) 10K type strain sequencing project: providing services to taxonomists for standard genome sequencing and annotation.</title>
        <authorList>
            <consortium name="The Broad Institute Genomics Platform"/>
            <consortium name="The Broad Institute Genome Sequencing Center for Infectious Disease"/>
            <person name="Wu L."/>
            <person name="Ma J."/>
        </authorList>
    </citation>
    <scope>NUCLEOTIDE SEQUENCE [LARGE SCALE GENOMIC DNA]</scope>
    <source>
        <strain evidence="10">JCM 18326</strain>
    </source>
</reference>
<comment type="caution">
    <text evidence="9">The sequence shown here is derived from an EMBL/GenBank/DDBJ whole genome shotgun (WGS) entry which is preliminary data.</text>
</comment>
<feature type="transmembrane region" description="Helical" evidence="7">
    <location>
        <begin position="228"/>
        <end position="251"/>
    </location>
</feature>
<protein>
    <submittedName>
        <fullName evidence="9">Threonine/serine exporter family protein</fullName>
    </submittedName>
</protein>
<dbReference type="InterPro" id="IPR050539">
    <property type="entry name" value="ThrE_Dicarb/AminoAcid_Exp"/>
</dbReference>
<dbReference type="PANTHER" id="PTHR34390:SF2">
    <property type="entry name" value="SUCCINATE TRANSPORTER SUBUNIT YJJP-RELATED"/>
    <property type="match status" value="1"/>
</dbReference>
<comment type="similarity">
    <text evidence="6">Belongs to the ThrE exporter (TC 2.A.79) family.</text>
</comment>
<keyword evidence="3 7" id="KW-0812">Transmembrane</keyword>
<dbReference type="RefSeq" id="WP_345369530.1">
    <property type="nucleotide sequence ID" value="NZ_BAABJX010000017.1"/>
</dbReference>
<comment type="subcellular location">
    <subcellularLocation>
        <location evidence="1">Cell membrane</location>
        <topology evidence="1">Multi-pass membrane protein</topology>
    </subcellularLocation>
</comment>
<evidence type="ECO:0000256" key="3">
    <source>
        <dbReference type="ARBA" id="ARBA00022692"/>
    </source>
</evidence>
<sequence length="252" mass="28017">MTTERLLQLATKAGRIMLENGGETYRVEQTINFICMAYGVENVDSFVTPTGIMSSVTDREGKTYSLIQRITERTVNLEKVRMVNELSRTVFEQNMTEIQMRDKIREIDDSTPYAIWSQYLMSAIAVAAFCLLFGGAWKDTIVAFFVGLLIQFNNQYLEGWGINRFLIRMSGGVIAALMGLLAVYLGLGEQDDKITIGAIMLLVPGLAMTNAIRDIIAEDLVSGMSRALEALFIALAISAGTGVVYKLWYVFS</sequence>
<proteinExistence type="inferred from homology"/>
<dbReference type="PANTHER" id="PTHR34390">
    <property type="entry name" value="UPF0442 PROTEIN YJJB-RELATED"/>
    <property type="match status" value="1"/>
</dbReference>
<feature type="transmembrane region" description="Helical" evidence="7">
    <location>
        <begin position="194"/>
        <end position="216"/>
    </location>
</feature>
<evidence type="ECO:0000256" key="1">
    <source>
        <dbReference type="ARBA" id="ARBA00004651"/>
    </source>
</evidence>
<dbReference type="Pfam" id="PF06738">
    <property type="entry name" value="ThrE"/>
    <property type="match status" value="1"/>
</dbReference>